<dbReference type="EMBL" id="UFQQ01000008">
    <property type="protein sequence ID" value="SSW90773.1"/>
    <property type="molecule type" value="Genomic_DNA"/>
</dbReference>
<sequence>MSEAQLITAADGLVALQAADGAVWLNAAFRADGDSSHEATARHLLGRPGGIARPDFIEQCGFATLVRWHLPWCSPAEAKAATEAIKREVQRLAVIKDDIADVTDLAGYTAARQWQVDRVLYDSAKGVVSPAVAGAALLGISPAASKRDQAVALAAKGFDVFPAAMNGKEPAIRGANWRKLASSDPQRVAEMWTDPAFDSEIDYNIGIAPRADLLVVDIDCRQGKQGFETLRLLEALYDELPPTYTVRSASGGEHRYYRVDGISDDFPKVLGTDIDLKGLGGYVVAPGSTIDGAAYTVLNDAPIADLPTWVVDHTGAGTGSHRRRNRARAAADGKFGCLLTELDHPDDTARAIQYLTTEAPQTGSYVVATAIHDFGISQEKCVELMAAHWPHAATKSAEELEEKVEHAYTYAQNPLGTRSTQLAGVEFDDQTAHIVDRPPPERRKADPEGSNGGAAAQRFHVRNITSPGWTTRQNYMVRGLLNYGMTAMMSGPSNAGKSPLALDLAAHVAVGKEWQGRKVKRSYVLHCSTEGFTGLSNRMEALRREHFSGAAEGVPFEFVAGSLDLRTSARDANAIVEAVIAGAERFGVPAGLVVIDTLSHALGGGDESNPEHVRAVLKNCAMITRKTGATVLLLHHPTKDASSDYRGSSIMLNDIDLLIKVDIDQKTKLRTVTTPRVKEYAEIERLAFRIKVVELGKDAEGDAITSVVVDWVDRAEAEFKVELTPAQEEALAALDAVLAGKSTADPNVKATIATFGEWAGQLQAIRSARGSVSGAKQALDRSLQPLIDSGVVTKTANGQYVRLSP</sequence>
<dbReference type="SUPFAM" id="SSF52540">
    <property type="entry name" value="P-loop containing nucleoside triphosphate hydrolases"/>
    <property type="match status" value="1"/>
</dbReference>
<dbReference type="InterPro" id="IPR027417">
    <property type="entry name" value="P-loop_NTPase"/>
</dbReference>
<dbReference type="Pfam" id="PF13481">
    <property type="entry name" value="AAA_25"/>
    <property type="match status" value="1"/>
</dbReference>
<evidence type="ECO:0000313" key="4">
    <source>
        <dbReference type="EMBL" id="SSW90773.1"/>
    </source>
</evidence>
<evidence type="ECO:0000313" key="5">
    <source>
        <dbReference type="Proteomes" id="UP000252631"/>
    </source>
</evidence>
<dbReference type="Proteomes" id="UP000252631">
    <property type="component" value="Unassembled WGS sequence"/>
</dbReference>
<protein>
    <submittedName>
        <fullName evidence="4">Bifunctional DNA primase/polymerase-like protein</fullName>
    </submittedName>
</protein>
<dbReference type="SMART" id="SM00943">
    <property type="entry name" value="Prim-Pol"/>
    <property type="match status" value="1"/>
</dbReference>
<organism evidence="4 5">
    <name type="scientific">Rhodopseudomonas pentothenatexigens</name>
    <dbReference type="NCBI Taxonomy" id="999699"/>
    <lineage>
        <taxon>Bacteria</taxon>
        <taxon>Pseudomonadati</taxon>
        <taxon>Pseudomonadota</taxon>
        <taxon>Alphaproteobacteria</taxon>
        <taxon>Hyphomicrobiales</taxon>
        <taxon>Nitrobacteraceae</taxon>
        <taxon>Rhodopseudomonas</taxon>
    </lineage>
</organism>
<evidence type="ECO:0000313" key="6">
    <source>
        <dbReference type="Proteomes" id="UP000256343"/>
    </source>
</evidence>
<evidence type="ECO:0000256" key="1">
    <source>
        <dbReference type="SAM" id="MobiDB-lite"/>
    </source>
</evidence>
<feature type="compositionally biased region" description="Basic and acidic residues" evidence="1">
    <location>
        <begin position="431"/>
        <end position="447"/>
    </location>
</feature>
<dbReference type="SUPFAM" id="SSF56747">
    <property type="entry name" value="Prim-pol domain"/>
    <property type="match status" value="1"/>
</dbReference>
<proteinExistence type="predicted"/>
<dbReference type="RefSeq" id="WP_114357838.1">
    <property type="nucleotide sequence ID" value="NZ_QRDT01000008.1"/>
</dbReference>
<feature type="domain" description="DNA primase/polymerase bifunctional N-terminal" evidence="2">
    <location>
        <begin position="150"/>
        <end position="310"/>
    </location>
</feature>
<dbReference type="EMBL" id="QRDT01000008">
    <property type="protein sequence ID" value="RED36213.1"/>
    <property type="molecule type" value="Genomic_DNA"/>
</dbReference>
<dbReference type="InterPro" id="IPR015330">
    <property type="entry name" value="DNA_primase/pol_bifunc_N"/>
</dbReference>
<reference evidence="3 6" key="2">
    <citation type="submission" date="2018-07" db="EMBL/GenBank/DDBJ databases">
        <title>Genomic Encyclopedia of Archaeal and Bacterial Type Strains, Phase II (KMG-II): from individual species to whole genera.</title>
        <authorList>
            <person name="Goeker M."/>
        </authorList>
    </citation>
    <scope>NUCLEOTIDE SEQUENCE [LARGE SCALE GENOMIC DNA]</scope>
    <source>
        <strain evidence="3 6">JA575</strain>
    </source>
</reference>
<dbReference type="Proteomes" id="UP000256343">
    <property type="component" value="Unassembled WGS sequence"/>
</dbReference>
<dbReference type="AlphaFoldDB" id="A0A336JPX9"/>
<dbReference type="Pfam" id="PF09250">
    <property type="entry name" value="Prim-Pol"/>
    <property type="match status" value="1"/>
</dbReference>
<feature type="region of interest" description="Disordered" evidence="1">
    <location>
        <begin position="431"/>
        <end position="457"/>
    </location>
</feature>
<dbReference type="CDD" id="cd04859">
    <property type="entry name" value="Prim_Pol"/>
    <property type="match status" value="1"/>
</dbReference>
<gene>
    <name evidence="3" type="ORF">BJ125_108148</name>
    <name evidence="4" type="ORF">SAMN05892882_108148</name>
</gene>
<dbReference type="Gene3D" id="3.40.50.300">
    <property type="entry name" value="P-loop containing nucleotide triphosphate hydrolases"/>
    <property type="match status" value="1"/>
</dbReference>
<dbReference type="OrthoDB" id="5453446at2"/>
<reference evidence="4 5" key="1">
    <citation type="submission" date="2017-08" db="EMBL/GenBank/DDBJ databases">
        <authorList>
            <person name="de Groot N.N."/>
        </authorList>
    </citation>
    <scope>NUCLEOTIDE SEQUENCE [LARGE SCALE GENOMIC DNA]</scope>
    <source>
        <strain evidence="4 5">JA575</strain>
    </source>
</reference>
<accession>A0A336JPX9</accession>
<keyword evidence="6" id="KW-1185">Reference proteome</keyword>
<evidence type="ECO:0000259" key="2">
    <source>
        <dbReference type="SMART" id="SM00943"/>
    </source>
</evidence>
<name>A0A336JPX9_9BRAD</name>
<evidence type="ECO:0000313" key="3">
    <source>
        <dbReference type="EMBL" id="RED36213.1"/>
    </source>
</evidence>